<keyword evidence="2" id="KW-0238">DNA-binding</keyword>
<evidence type="ECO:0000256" key="2">
    <source>
        <dbReference type="ARBA" id="ARBA00023125"/>
    </source>
</evidence>
<dbReference type="InterPro" id="IPR052362">
    <property type="entry name" value="HTH-GbsR_regulator"/>
</dbReference>
<dbReference type="Proteomes" id="UP000185596">
    <property type="component" value="Unassembled WGS sequence"/>
</dbReference>
<sequence length="176" mass="19563">MTGRSADPDQAEVLAWVERVATYFARHNGLPPISGRVLGWLMVCDPPEQSAAELAQAVGASRASLATTLRVLTASGFVESQTRLGERTGYYRIADDAWAEVTRRRMASLASFLDVTEQGLALFESNEPRAARIRAAHELFSWLDAEVGPLWRRWDDRTHGVPADRVDIGEPNREEQ</sequence>
<dbReference type="STRING" id="1912961.BU204_24105"/>
<evidence type="ECO:0000313" key="5">
    <source>
        <dbReference type="Proteomes" id="UP000185596"/>
    </source>
</evidence>
<evidence type="ECO:0000313" key="4">
    <source>
        <dbReference type="EMBL" id="OLF14992.1"/>
    </source>
</evidence>
<keyword evidence="1" id="KW-0805">Transcription regulation</keyword>
<gene>
    <name evidence="4" type="ORF">BU204_24105</name>
</gene>
<protein>
    <submittedName>
        <fullName evidence="4">Uncharacterized protein</fullName>
    </submittedName>
</protein>
<organism evidence="4 5">
    <name type="scientific">Actinophytocola xanthii</name>
    <dbReference type="NCBI Taxonomy" id="1912961"/>
    <lineage>
        <taxon>Bacteria</taxon>
        <taxon>Bacillati</taxon>
        <taxon>Actinomycetota</taxon>
        <taxon>Actinomycetes</taxon>
        <taxon>Pseudonocardiales</taxon>
        <taxon>Pseudonocardiaceae</taxon>
    </lineage>
</organism>
<reference evidence="4 5" key="1">
    <citation type="submission" date="2016-12" db="EMBL/GenBank/DDBJ databases">
        <title>The draft genome sequence of Actinophytocola sp. 11-183.</title>
        <authorList>
            <person name="Wang W."/>
            <person name="Yuan L."/>
        </authorList>
    </citation>
    <scope>NUCLEOTIDE SEQUENCE [LARGE SCALE GENOMIC DNA]</scope>
    <source>
        <strain evidence="4 5">11-183</strain>
    </source>
</reference>
<evidence type="ECO:0000256" key="1">
    <source>
        <dbReference type="ARBA" id="ARBA00023015"/>
    </source>
</evidence>
<dbReference type="InterPro" id="IPR011991">
    <property type="entry name" value="ArsR-like_HTH"/>
</dbReference>
<keyword evidence="3" id="KW-0804">Transcription</keyword>
<dbReference type="PANTHER" id="PTHR38465">
    <property type="entry name" value="HTH-TYPE TRANSCRIPTIONAL REGULATOR MJ1563-RELATED"/>
    <property type="match status" value="1"/>
</dbReference>
<dbReference type="PANTHER" id="PTHR38465:SF2">
    <property type="entry name" value="HTH-TYPE TRANSCRIPTIONAL REGULATOR MMPR5"/>
    <property type="match status" value="1"/>
</dbReference>
<dbReference type="AlphaFoldDB" id="A0A1Q8CKW2"/>
<dbReference type="InterPro" id="IPR036388">
    <property type="entry name" value="WH-like_DNA-bd_sf"/>
</dbReference>
<dbReference type="EMBL" id="MSIE01000046">
    <property type="protein sequence ID" value="OLF14992.1"/>
    <property type="molecule type" value="Genomic_DNA"/>
</dbReference>
<keyword evidence="5" id="KW-1185">Reference proteome</keyword>
<dbReference type="Gene3D" id="1.10.10.10">
    <property type="entry name" value="Winged helix-like DNA-binding domain superfamily/Winged helix DNA-binding domain"/>
    <property type="match status" value="1"/>
</dbReference>
<dbReference type="SUPFAM" id="SSF46785">
    <property type="entry name" value="Winged helix' DNA-binding domain"/>
    <property type="match status" value="1"/>
</dbReference>
<dbReference type="InterPro" id="IPR036390">
    <property type="entry name" value="WH_DNA-bd_sf"/>
</dbReference>
<dbReference type="CDD" id="cd00090">
    <property type="entry name" value="HTH_ARSR"/>
    <property type="match status" value="1"/>
</dbReference>
<dbReference type="GO" id="GO:0003677">
    <property type="term" value="F:DNA binding"/>
    <property type="evidence" value="ECO:0007669"/>
    <property type="project" value="UniProtKB-KW"/>
</dbReference>
<dbReference type="RefSeq" id="WP_075128021.1">
    <property type="nucleotide sequence ID" value="NZ_MSIE01000046.1"/>
</dbReference>
<comment type="caution">
    <text evidence="4">The sequence shown here is derived from an EMBL/GenBank/DDBJ whole genome shotgun (WGS) entry which is preliminary data.</text>
</comment>
<accession>A0A1Q8CKW2</accession>
<dbReference type="Gene3D" id="1.10.287.160">
    <property type="entry name" value="HR1 repeat"/>
    <property type="match status" value="1"/>
</dbReference>
<evidence type="ECO:0000256" key="3">
    <source>
        <dbReference type="ARBA" id="ARBA00023163"/>
    </source>
</evidence>
<proteinExistence type="predicted"/>
<name>A0A1Q8CKW2_9PSEU</name>